<name>A0A1H5YMW3_9ACTN</name>
<organism evidence="1 2">
    <name type="scientific">Thermomonospora echinospora</name>
    <dbReference type="NCBI Taxonomy" id="1992"/>
    <lineage>
        <taxon>Bacteria</taxon>
        <taxon>Bacillati</taxon>
        <taxon>Actinomycetota</taxon>
        <taxon>Actinomycetes</taxon>
        <taxon>Streptosporangiales</taxon>
        <taxon>Thermomonosporaceae</taxon>
        <taxon>Thermomonospora</taxon>
    </lineage>
</organism>
<keyword evidence="2" id="KW-1185">Reference proteome</keyword>
<gene>
    <name evidence="1" type="ORF">SAMN04489712_10490</name>
</gene>
<dbReference type="EMBL" id="FNVO01000004">
    <property type="protein sequence ID" value="SEG25324.1"/>
    <property type="molecule type" value="Genomic_DNA"/>
</dbReference>
<reference evidence="2" key="1">
    <citation type="submission" date="2016-10" db="EMBL/GenBank/DDBJ databases">
        <authorList>
            <person name="Varghese N."/>
            <person name="Submissions S."/>
        </authorList>
    </citation>
    <scope>NUCLEOTIDE SEQUENCE [LARGE SCALE GENOMIC DNA]</scope>
    <source>
        <strain evidence="2">DSM 43163</strain>
    </source>
</reference>
<sequence>MPPGRVRPGIGQGRDGAASTWTKFPACRAEFRDESGSDVAVFTRADDRNPLVASLFA</sequence>
<evidence type="ECO:0000313" key="2">
    <source>
        <dbReference type="Proteomes" id="UP000236723"/>
    </source>
</evidence>
<accession>A0A1H5YMW3</accession>
<evidence type="ECO:0000313" key="1">
    <source>
        <dbReference type="EMBL" id="SEG25324.1"/>
    </source>
</evidence>
<dbReference type="Proteomes" id="UP000236723">
    <property type="component" value="Unassembled WGS sequence"/>
</dbReference>
<dbReference type="AlphaFoldDB" id="A0A1H5YMW3"/>
<protein>
    <submittedName>
        <fullName evidence="1">Uncharacterized protein</fullName>
    </submittedName>
</protein>
<proteinExistence type="predicted"/>